<organism evidence="2 3">
    <name type="scientific">Austropuccinia psidii MF-1</name>
    <dbReference type="NCBI Taxonomy" id="1389203"/>
    <lineage>
        <taxon>Eukaryota</taxon>
        <taxon>Fungi</taxon>
        <taxon>Dikarya</taxon>
        <taxon>Basidiomycota</taxon>
        <taxon>Pucciniomycotina</taxon>
        <taxon>Pucciniomycetes</taxon>
        <taxon>Pucciniales</taxon>
        <taxon>Sphaerophragmiaceae</taxon>
        <taxon>Austropuccinia</taxon>
    </lineage>
</organism>
<keyword evidence="3" id="KW-1185">Reference proteome</keyword>
<feature type="region of interest" description="Disordered" evidence="1">
    <location>
        <begin position="1"/>
        <end position="38"/>
    </location>
</feature>
<proteinExistence type="predicted"/>
<comment type="caution">
    <text evidence="2">The sequence shown here is derived from an EMBL/GenBank/DDBJ whole genome shotgun (WGS) entry which is preliminary data.</text>
</comment>
<gene>
    <name evidence="2" type="ORF">O181_041582</name>
</gene>
<evidence type="ECO:0000313" key="2">
    <source>
        <dbReference type="EMBL" id="MBW0501867.1"/>
    </source>
</evidence>
<evidence type="ECO:0000256" key="1">
    <source>
        <dbReference type="SAM" id="MobiDB-lite"/>
    </source>
</evidence>
<protein>
    <submittedName>
        <fullName evidence="2">Uncharacterized protein</fullName>
    </submittedName>
</protein>
<evidence type="ECO:0000313" key="3">
    <source>
        <dbReference type="Proteomes" id="UP000765509"/>
    </source>
</evidence>
<dbReference type="AlphaFoldDB" id="A0A9Q3HEZ7"/>
<reference evidence="2" key="1">
    <citation type="submission" date="2021-03" db="EMBL/GenBank/DDBJ databases">
        <title>Draft genome sequence of rust myrtle Austropuccinia psidii MF-1, a brazilian biotype.</title>
        <authorList>
            <person name="Quecine M.C."/>
            <person name="Pachon D.M.R."/>
            <person name="Bonatelli M.L."/>
            <person name="Correr F.H."/>
            <person name="Franceschini L.M."/>
            <person name="Leite T.F."/>
            <person name="Margarido G.R.A."/>
            <person name="Almeida C.A."/>
            <person name="Ferrarezi J.A."/>
            <person name="Labate C.A."/>
        </authorList>
    </citation>
    <scope>NUCLEOTIDE SEQUENCE</scope>
    <source>
        <strain evidence="2">MF-1</strain>
    </source>
</reference>
<accession>A0A9Q3HEZ7</accession>
<dbReference type="EMBL" id="AVOT02016533">
    <property type="protein sequence ID" value="MBW0501867.1"/>
    <property type="molecule type" value="Genomic_DNA"/>
</dbReference>
<dbReference type="Proteomes" id="UP000765509">
    <property type="component" value="Unassembled WGS sequence"/>
</dbReference>
<name>A0A9Q3HEZ7_9BASI</name>
<feature type="compositionally biased region" description="Basic and acidic residues" evidence="1">
    <location>
        <begin position="23"/>
        <end position="33"/>
    </location>
</feature>
<sequence>MAHGPNPSGERNRGRRKWSAPPEWKKWDRRVSSKADPSVQQIEHRLASWTQTRRQFCVKRVGRRAMRRPTDDSQASLIAQDCKRKPGLKHPQPLLPSEGLSIIAVSRAALFINGLSTPIWYHNCISFL</sequence>